<name>A0A9Q1QTC4_9CARY</name>
<comment type="caution">
    <text evidence="2">The sequence shown here is derived from an EMBL/GenBank/DDBJ whole genome shotgun (WGS) entry which is preliminary data.</text>
</comment>
<sequence>MFGHTKEECRKIVSQRQEWRAKASQVTSQSQHQQAEVHEQNGEEDFQPVTRHTVRHQVISNEDKLIHGEVFHLSTTKKFFITFVYGRNLEEQRLPLWENTKTISQSLEGDRIGGVEVNDGETKDFAECIQHCNLQEFNYEGPFFTWTNKTIWSKIDRALHNELWYEAFAYTHVQLKAQGLSDHTPVILSFPHLPKPKNTFLFCDMWTKDQEFKDIVKDIYAQQAKVRADLTQIQSLLHNDPLNTELNQQESQVRDKYISINYSAISLMQRQSKAEWIGLGNECTRMFMARIKQRKAMTCIFHIRDTNGQRVEGFKAVSDVMTSFYQDLLGRIEYHRTCVDPLMPRKMRNMMYVGINAVLYNIWLARNRRVFSSKVYPGQEVLKEIKRQITHRVLHLHQHRQKYTSCIDYLLHRI</sequence>
<dbReference type="SUPFAM" id="SSF56219">
    <property type="entry name" value="DNase I-like"/>
    <property type="match status" value="1"/>
</dbReference>
<dbReference type="Gene3D" id="3.60.10.10">
    <property type="entry name" value="Endonuclease/exonuclease/phosphatase"/>
    <property type="match status" value="1"/>
</dbReference>
<dbReference type="EMBL" id="JAKOGI010000001">
    <property type="protein sequence ID" value="KAJ8453404.1"/>
    <property type="molecule type" value="Genomic_DNA"/>
</dbReference>
<evidence type="ECO:0000313" key="3">
    <source>
        <dbReference type="Proteomes" id="UP001153076"/>
    </source>
</evidence>
<dbReference type="Proteomes" id="UP001153076">
    <property type="component" value="Unassembled WGS sequence"/>
</dbReference>
<evidence type="ECO:0000256" key="1">
    <source>
        <dbReference type="SAM" id="MobiDB-lite"/>
    </source>
</evidence>
<reference evidence="2" key="1">
    <citation type="submission" date="2022-04" db="EMBL/GenBank/DDBJ databases">
        <title>Carnegiea gigantea Genome sequencing and assembly v2.</title>
        <authorList>
            <person name="Copetti D."/>
            <person name="Sanderson M.J."/>
            <person name="Burquez A."/>
            <person name="Wojciechowski M.F."/>
        </authorList>
    </citation>
    <scope>NUCLEOTIDE SEQUENCE</scope>
    <source>
        <strain evidence="2">SGP5-SGP5p</strain>
        <tissue evidence="2">Aerial part</tissue>
    </source>
</reference>
<dbReference type="PANTHER" id="PTHR33710:SF64">
    <property type="entry name" value="ENDONUCLEASE_EXONUCLEASE_PHOSPHATASE DOMAIN-CONTAINING PROTEIN"/>
    <property type="match status" value="1"/>
</dbReference>
<accession>A0A9Q1QTC4</accession>
<organism evidence="2 3">
    <name type="scientific">Carnegiea gigantea</name>
    <dbReference type="NCBI Taxonomy" id="171969"/>
    <lineage>
        <taxon>Eukaryota</taxon>
        <taxon>Viridiplantae</taxon>
        <taxon>Streptophyta</taxon>
        <taxon>Embryophyta</taxon>
        <taxon>Tracheophyta</taxon>
        <taxon>Spermatophyta</taxon>
        <taxon>Magnoliopsida</taxon>
        <taxon>eudicotyledons</taxon>
        <taxon>Gunneridae</taxon>
        <taxon>Pentapetalae</taxon>
        <taxon>Caryophyllales</taxon>
        <taxon>Cactineae</taxon>
        <taxon>Cactaceae</taxon>
        <taxon>Cactoideae</taxon>
        <taxon>Echinocereeae</taxon>
        <taxon>Carnegiea</taxon>
    </lineage>
</organism>
<gene>
    <name evidence="2" type="ORF">Cgig2_008288</name>
</gene>
<dbReference type="InterPro" id="IPR036691">
    <property type="entry name" value="Endo/exonu/phosph_ase_sf"/>
</dbReference>
<dbReference type="PANTHER" id="PTHR33710">
    <property type="entry name" value="BNAC02G09200D PROTEIN"/>
    <property type="match status" value="1"/>
</dbReference>
<feature type="compositionally biased region" description="Polar residues" evidence="1">
    <location>
        <begin position="24"/>
        <end position="34"/>
    </location>
</feature>
<dbReference type="OrthoDB" id="1001832at2759"/>
<protein>
    <submittedName>
        <fullName evidence="2">Uncharacterized protein</fullName>
    </submittedName>
</protein>
<dbReference type="AlphaFoldDB" id="A0A9Q1QTC4"/>
<feature type="region of interest" description="Disordered" evidence="1">
    <location>
        <begin position="23"/>
        <end position="45"/>
    </location>
</feature>
<proteinExistence type="predicted"/>
<evidence type="ECO:0000313" key="2">
    <source>
        <dbReference type="EMBL" id="KAJ8453404.1"/>
    </source>
</evidence>
<keyword evidence="3" id="KW-1185">Reference proteome</keyword>